<keyword evidence="3 6" id="KW-0815">Transposition</keyword>
<dbReference type="InterPro" id="IPR001207">
    <property type="entry name" value="Transposase_mutator"/>
</dbReference>
<keyword evidence="7" id="KW-0614">Plasmid</keyword>
<name>A0ABN5Z5Q2_9MYCO</name>
<evidence type="ECO:0000313" key="7">
    <source>
        <dbReference type="EMBL" id="BBX88316.1"/>
    </source>
</evidence>
<dbReference type="Pfam" id="PF00872">
    <property type="entry name" value="Transposase_mut"/>
    <property type="match status" value="1"/>
</dbReference>
<proteinExistence type="inferred from homology"/>
<evidence type="ECO:0000256" key="1">
    <source>
        <dbReference type="ARBA" id="ARBA00002190"/>
    </source>
</evidence>
<reference evidence="7 8" key="1">
    <citation type="journal article" date="2019" name="Emerg. Microbes Infect.">
        <title>Comprehensive subspecies identification of 175 nontuberculous mycobacteria species based on 7547 genomic profiles.</title>
        <authorList>
            <person name="Matsumoto Y."/>
            <person name="Kinjo T."/>
            <person name="Motooka D."/>
            <person name="Nabeya D."/>
            <person name="Jung N."/>
            <person name="Uechi K."/>
            <person name="Horii T."/>
            <person name="Iida T."/>
            <person name="Fujita J."/>
            <person name="Nakamura S."/>
        </authorList>
    </citation>
    <scope>NUCLEOTIDE SEQUENCE [LARGE SCALE GENOMIC DNA]</scope>
    <source>
        <strain evidence="7 8">JCM 15296</strain>
        <plasmid evidence="7">pJCM15296</plasmid>
    </source>
</reference>
<sequence>MTLRDIQFHLQSTIGTEVSHETISKIVDEISDEVLSWQRRPLEPLYPVIYLDALIVKVKDGGHTRNKAAHIAVGVDMAGSSMFWGFGSSPTRAPRSGRRYARTWPTGVSRTC</sequence>
<accession>A0ABN5Z5Q2</accession>
<evidence type="ECO:0000256" key="6">
    <source>
        <dbReference type="RuleBase" id="RU365089"/>
    </source>
</evidence>
<keyword evidence="6" id="KW-0814">Transposable element</keyword>
<evidence type="ECO:0000256" key="2">
    <source>
        <dbReference type="ARBA" id="ARBA00010961"/>
    </source>
</evidence>
<keyword evidence="4 6" id="KW-0238">DNA-binding</keyword>
<keyword evidence="8" id="KW-1185">Reference proteome</keyword>
<dbReference type="EMBL" id="AP022578">
    <property type="protein sequence ID" value="BBX88316.1"/>
    <property type="molecule type" value="Genomic_DNA"/>
</dbReference>
<evidence type="ECO:0000256" key="5">
    <source>
        <dbReference type="ARBA" id="ARBA00023172"/>
    </source>
</evidence>
<geneLocation type="plasmid" evidence="7 8">
    <name>pJCM15296</name>
</geneLocation>
<dbReference type="PANTHER" id="PTHR33217:SF5">
    <property type="entry name" value="MUTATOR FAMILY TRANSPOSASE"/>
    <property type="match status" value="1"/>
</dbReference>
<evidence type="ECO:0000313" key="8">
    <source>
        <dbReference type="Proteomes" id="UP000465609"/>
    </source>
</evidence>
<dbReference type="Proteomes" id="UP000465609">
    <property type="component" value="Plasmid pJCM15296"/>
</dbReference>
<evidence type="ECO:0000256" key="3">
    <source>
        <dbReference type="ARBA" id="ARBA00022578"/>
    </source>
</evidence>
<comment type="similarity">
    <text evidence="2 6">Belongs to the transposase mutator family.</text>
</comment>
<evidence type="ECO:0000256" key="4">
    <source>
        <dbReference type="ARBA" id="ARBA00023125"/>
    </source>
</evidence>
<organism evidence="7 8">
    <name type="scientific">Mycolicibacterium aubagnense</name>
    <dbReference type="NCBI Taxonomy" id="319707"/>
    <lineage>
        <taxon>Bacteria</taxon>
        <taxon>Bacillati</taxon>
        <taxon>Actinomycetota</taxon>
        <taxon>Actinomycetes</taxon>
        <taxon>Mycobacteriales</taxon>
        <taxon>Mycobacteriaceae</taxon>
        <taxon>Mycolicibacterium</taxon>
    </lineage>
</organism>
<comment type="function">
    <text evidence="1 6">Required for the transposition of the insertion element.</text>
</comment>
<gene>
    <name evidence="7" type="ORF">MAUB_65170</name>
</gene>
<dbReference type="PANTHER" id="PTHR33217">
    <property type="entry name" value="TRANSPOSASE FOR INSERTION SEQUENCE ELEMENT IS1081"/>
    <property type="match status" value="1"/>
</dbReference>
<keyword evidence="5 6" id="KW-0233">DNA recombination</keyword>
<protein>
    <recommendedName>
        <fullName evidence="6">Mutator family transposase</fullName>
    </recommendedName>
</protein>